<dbReference type="Proteomes" id="UP001516662">
    <property type="component" value="Unassembled WGS sequence"/>
</dbReference>
<evidence type="ECO:0000313" key="3">
    <source>
        <dbReference type="Proteomes" id="UP001516662"/>
    </source>
</evidence>
<keyword evidence="1" id="KW-0732">Signal</keyword>
<protein>
    <submittedName>
        <fullName evidence="2">Uncharacterized protein</fullName>
    </submittedName>
</protein>
<reference evidence="2 3" key="1">
    <citation type="submission" date="2020-10" db="EMBL/GenBank/DDBJ databases">
        <title>Bacillus sp. HD4P25, an endophyte from a halophyte.</title>
        <authorList>
            <person name="Sun J.-Q."/>
        </authorList>
    </citation>
    <scope>NUCLEOTIDE SEQUENCE [LARGE SCALE GENOMIC DNA]</scope>
    <source>
        <strain evidence="2 3">YIM 93174</strain>
    </source>
</reference>
<dbReference type="PROSITE" id="PS51257">
    <property type="entry name" value="PROKAR_LIPOPROTEIN"/>
    <property type="match status" value="1"/>
</dbReference>
<keyword evidence="3" id="KW-1185">Reference proteome</keyword>
<dbReference type="EMBL" id="JADCLJ010000016">
    <property type="protein sequence ID" value="MBE4907752.1"/>
    <property type="molecule type" value="Genomic_DNA"/>
</dbReference>
<feature type="signal peptide" evidence="1">
    <location>
        <begin position="1"/>
        <end position="16"/>
    </location>
</feature>
<evidence type="ECO:0000313" key="2">
    <source>
        <dbReference type="EMBL" id="MBE4907752.1"/>
    </source>
</evidence>
<name>A0ABR9QGX7_9BACI</name>
<organism evidence="2 3">
    <name type="scientific">Litchfieldia luteola</name>
    <dbReference type="NCBI Taxonomy" id="682179"/>
    <lineage>
        <taxon>Bacteria</taxon>
        <taxon>Bacillati</taxon>
        <taxon>Bacillota</taxon>
        <taxon>Bacilli</taxon>
        <taxon>Bacillales</taxon>
        <taxon>Bacillaceae</taxon>
        <taxon>Litchfieldia</taxon>
    </lineage>
</organism>
<accession>A0ABR9QGX7</accession>
<dbReference type="RefSeq" id="WP_193535226.1">
    <property type="nucleotide sequence ID" value="NZ_JADCLJ010000016.1"/>
</dbReference>
<gene>
    <name evidence="2" type="ORF">IMZ08_06750</name>
</gene>
<evidence type="ECO:0000256" key="1">
    <source>
        <dbReference type="SAM" id="SignalP"/>
    </source>
</evidence>
<sequence>MIKQFLPFLLTAIVLAGCTAGNHNYSEFKSQRHNGDGAQILNDNEDGFYERNLRDEDYTTNLNPNFLDLTEDRLDIGDDQEKIVQVIQQYTEFTPGAVIVNGRDAFVTVHTTKHYEGKERKEVKKDLHRRLIKAMPRYDIHLRIHDGD</sequence>
<feature type="chain" id="PRO_5046266908" evidence="1">
    <location>
        <begin position="17"/>
        <end position="148"/>
    </location>
</feature>
<proteinExistence type="predicted"/>
<comment type="caution">
    <text evidence="2">The sequence shown here is derived from an EMBL/GenBank/DDBJ whole genome shotgun (WGS) entry which is preliminary data.</text>
</comment>